<feature type="transmembrane region" description="Helical" evidence="1">
    <location>
        <begin position="37"/>
        <end position="59"/>
    </location>
</feature>
<dbReference type="EMBL" id="CP011502">
    <property type="protein sequence ID" value="ALX05532.1"/>
    <property type="molecule type" value="Genomic_DNA"/>
</dbReference>
<dbReference type="Proteomes" id="UP000067689">
    <property type="component" value="Chromosome"/>
</dbReference>
<organism evidence="2 3">
    <name type="scientific">Aeromicrobium erythreum</name>
    <dbReference type="NCBI Taxonomy" id="2041"/>
    <lineage>
        <taxon>Bacteria</taxon>
        <taxon>Bacillati</taxon>
        <taxon>Actinomycetota</taxon>
        <taxon>Actinomycetes</taxon>
        <taxon>Propionibacteriales</taxon>
        <taxon>Nocardioidaceae</taxon>
        <taxon>Aeromicrobium</taxon>
    </lineage>
</organism>
<accession>A0A0U4CSB7</accession>
<evidence type="ECO:0000313" key="3">
    <source>
        <dbReference type="Proteomes" id="UP000067689"/>
    </source>
</evidence>
<dbReference type="RefSeq" id="WP_067859407.1">
    <property type="nucleotide sequence ID" value="NZ_CP011502.1"/>
</dbReference>
<protein>
    <submittedName>
        <fullName evidence="2">Uncharacterized protein</fullName>
    </submittedName>
</protein>
<keyword evidence="1" id="KW-0472">Membrane</keyword>
<reference evidence="2 3" key="1">
    <citation type="journal article" date="1991" name="Int. J. Syst. Bacteriol.">
        <title>Description of the erythromycin-producing bacterium Arthrobacter sp. strain NRRL B-3381 as Aeromicrobium erythreum gen. nov., sp. nov.</title>
        <authorList>
            <person name="Miller E.S."/>
            <person name="Woese C.R."/>
            <person name="Brenner S."/>
        </authorList>
    </citation>
    <scope>NUCLEOTIDE SEQUENCE [LARGE SCALE GENOMIC DNA]</scope>
    <source>
        <strain evidence="2 3">AR18</strain>
    </source>
</reference>
<dbReference type="AlphaFoldDB" id="A0A0U4CSB7"/>
<keyword evidence="3" id="KW-1185">Reference proteome</keyword>
<sequence length="65" mass="6637">MDIGILILLGVLATFVAGLAAYRVLDAALGRRAANGFLLLALTLVLALTTVALVFTAALHTSDGL</sequence>
<gene>
    <name evidence="2" type="ORF">AERYTH_12910</name>
</gene>
<name>A0A0U4CSB7_9ACTN</name>
<dbReference type="KEGG" id="aer:AERYTH_12910"/>
<evidence type="ECO:0000256" key="1">
    <source>
        <dbReference type="SAM" id="Phobius"/>
    </source>
</evidence>
<dbReference type="PATRIC" id="fig|2041.4.peg.2689"/>
<proteinExistence type="predicted"/>
<feature type="transmembrane region" description="Helical" evidence="1">
    <location>
        <begin position="6"/>
        <end position="25"/>
    </location>
</feature>
<dbReference type="STRING" id="2041.AERYTH_12910"/>
<keyword evidence="1" id="KW-0812">Transmembrane</keyword>
<evidence type="ECO:0000313" key="2">
    <source>
        <dbReference type="EMBL" id="ALX05532.1"/>
    </source>
</evidence>
<keyword evidence="1" id="KW-1133">Transmembrane helix</keyword>